<proteinExistence type="predicted"/>
<dbReference type="Pfam" id="PF25053">
    <property type="entry name" value="DUF7791"/>
    <property type="match status" value="1"/>
</dbReference>
<dbReference type="Pfam" id="PF24883">
    <property type="entry name" value="NPHP3_N"/>
    <property type="match status" value="1"/>
</dbReference>
<feature type="domain" description="Nephrocystin 3-like N-terminal" evidence="2">
    <location>
        <begin position="296"/>
        <end position="456"/>
    </location>
</feature>
<feature type="domain" description="DUF7791" evidence="3">
    <location>
        <begin position="569"/>
        <end position="722"/>
    </location>
</feature>
<dbReference type="Proteomes" id="UP000544095">
    <property type="component" value="Unassembled WGS sequence"/>
</dbReference>
<dbReference type="PANTHER" id="PTHR10039">
    <property type="entry name" value="AMELOGENIN"/>
    <property type="match status" value="1"/>
</dbReference>
<evidence type="ECO:0000259" key="2">
    <source>
        <dbReference type="Pfam" id="PF24883"/>
    </source>
</evidence>
<sequence>MATGLETLGAACAIVQLIQFSFKVAEGFKKAYDGEPTDHNVLEAYVNDMHENSILVDRRFQSLDISEKSPPVEQELQGVANRCRDTARELQIELRYVTKDQQKGDCTRAISYMFKSLLRRGRIERLRRSLDMEKKLMETRLLMAICSQNDAKDLLDDQRFTSLENYIKIVIRQISKGDYKLEALISAEHKITRDIIMRESANTRQTVKNVLVTESQRRDFLESLRFPEMKKRYNDLKGSGEVSFGRVFASYESMSSTEVAARLNEATVKSPEAENSTDMSATVMEDDRDIDSTWSVFKQWLTTSHPLFCIQGKPGSGKSTLSKFIIDNPNTKSLLSQWSPQSIILSHFFWKIGSTTQNSIKGLLCSLVYQLLDNDESLQEQVMESQPSTSYKYYGDWSSGDLKNIFRYIAETQHHHIFIFIDGIDEIGNSDGIPNLIQIIEELLHHPQVKICVSSRPDLFLATWLKKRNACHICLEALTKPEMVTFAFKELEPFVASGTISVEAGQLLTNRIVKKAQGVFLWVHLVLRSVATGIMNEDPEELLLRRLDRLPSELADLYAEMWRRMNEDSPYAQVAARYFHYALYSSECLEIFSRSSVASQYYNRYHGPMLLQIVCAEKSNLQEFLIRPKSDQKYADLVQLCNETKKEIEVRCAGLLQTSHQLFQKSMHATSSDPKEVWPLRVEFIHRTAHDFLTDTEEGRNILQFHNQTRGETRIALFKALLPLACIHFYKYGARAKLSFFLVYLHRLYETLEPHYVYEKNDLLELLPILKRLYENNVIGNMVTWSPKPEFLCHLVKYPLFLNFIISTLSGMSLPNPVATQVLQKTCQLKTATGKRNIFLHLKKLTEYLLSVGAEPHFFGICHWSFKGAPFTLKKSAFLSLLEKGVDMTFHSREYQENFAAWALPIMFDMSATCPDLGATILSCFEVTRHGVQIGRWYHVRHPQVMRVEDFCIIFEVRMSFLVAYVISRLKPYVKDLANAMRIDEVLTCLSVSSPNFLYVIHIQGNTAYPLTLERVANGSSGQELTDTLFQWHGGRPDLVAPCSEDCPEDCHDGCGLGRIIWSMTRLLTLERADFEISMLSLTEKELNFYSLPQLCIIPSSSWLEEVEDSYYSDLSPRTLKELRELSEKTLEEGRVSE</sequence>
<dbReference type="SUPFAM" id="SSF52540">
    <property type="entry name" value="P-loop containing nucleoside triphosphate hydrolases"/>
    <property type="match status" value="1"/>
</dbReference>
<dbReference type="InterPro" id="IPR056884">
    <property type="entry name" value="NPHP3-like_N"/>
</dbReference>
<reference evidence="4 5" key="1">
    <citation type="submission" date="2020-05" db="EMBL/GenBank/DDBJ databases">
        <title>Identification and distribution of gene clusters putatively required for synthesis of sphingolipid metabolism inhibitors in phylogenetically diverse species of the filamentous fungus Fusarium.</title>
        <authorList>
            <person name="Kim H.-S."/>
            <person name="Busman M."/>
            <person name="Brown D.W."/>
            <person name="Divon H."/>
            <person name="Uhlig S."/>
            <person name="Proctor R.H."/>
        </authorList>
    </citation>
    <scope>NUCLEOTIDE SEQUENCE [LARGE SCALE GENOMIC DNA]</scope>
    <source>
        <strain evidence="4 5">NRRL 25211</strain>
    </source>
</reference>
<organism evidence="4 5">
    <name type="scientific">Fusarium pseudoanthophilum</name>
    <dbReference type="NCBI Taxonomy" id="48495"/>
    <lineage>
        <taxon>Eukaryota</taxon>
        <taxon>Fungi</taxon>
        <taxon>Dikarya</taxon>
        <taxon>Ascomycota</taxon>
        <taxon>Pezizomycotina</taxon>
        <taxon>Sordariomycetes</taxon>
        <taxon>Hypocreomycetidae</taxon>
        <taxon>Hypocreales</taxon>
        <taxon>Nectriaceae</taxon>
        <taxon>Fusarium</taxon>
        <taxon>Fusarium fujikuroi species complex</taxon>
    </lineage>
</organism>
<dbReference type="PANTHER" id="PTHR10039:SF5">
    <property type="entry name" value="NACHT DOMAIN-CONTAINING PROTEIN"/>
    <property type="match status" value="1"/>
</dbReference>
<evidence type="ECO:0008006" key="6">
    <source>
        <dbReference type="Google" id="ProtNLM"/>
    </source>
</evidence>
<protein>
    <recommendedName>
        <fullName evidence="6">NACHT domain-containing protein</fullName>
    </recommendedName>
</protein>
<dbReference type="EMBL" id="JAAOAR010000305">
    <property type="protein sequence ID" value="KAF5589296.1"/>
    <property type="molecule type" value="Genomic_DNA"/>
</dbReference>
<evidence type="ECO:0000313" key="4">
    <source>
        <dbReference type="EMBL" id="KAF5589296.1"/>
    </source>
</evidence>
<keyword evidence="5" id="KW-1185">Reference proteome</keyword>
<dbReference type="Gene3D" id="3.40.50.300">
    <property type="entry name" value="P-loop containing nucleotide triphosphate hydrolases"/>
    <property type="match status" value="1"/>
</dbReference>
<keyword evidence="1" id="KW-0677">Repeat</keyword>
<name>A0A8H5P386_9HYPO</name>
<dbReference type="AlphaFoldDB" id="A0A8H5P386"/>
<accession>A0A8H5P386</accession>
<evidence type="ECO:0000259" key="3">
    <source>
        <dbReference type="Pfam" id="PF25053"/>
    </source>
</evidence>
<gene>
    <name evidence="4" type="ORF">FPANT_6339</name>
</gene>
<dbReference type="InterPro" id="IPR056693">
    <property type="entry name" value="DUF7791"/>
</dbReference>
<evidence type="ECO:0000256" key="1">
    <source>
        <dbReference type="ARBA" id="ARBA00022737"/>
    </source>
</evidence>
<evidence type="ECO:0000313" key="5">
    <source>
        <dbReference type="Proteomes" id="UP000544095"/>
    </source>
</evidence>
<comment type="caution">
    <text evidence="4">The sequence shown here is derived from an EMBL/GenBank/DDBJ whole genome shotgun (WGS) entry which is preliminary data.</text>
</comment>
<dbReference type="InterPro" id="IPR027417">
    <property type="entry name" value="P-loop_NTPase"/>
</dbReference>